<gene>
    <name evidence="1" type="ORF">EKO22_03690</name>
</gene>
<reference evidence="1" key="1">
    <citation type="submission" date="2024-01" db="EMBL/GenBank/DDBJ databases">
        <title>Synechococcus elongatus PCC 11802, a close yet different native of Synechococcus elongatus PCC 11801.</title>
        <authorList>
            <person name="Jaiswal D."/>
            <person name="Sengupta A."/>
            <person name="Sengupta S."/>
            <person name="Pakrasi H.B."/>
            <person name="Wangikar P."/>
        </authorList>
    </citation>
    <scope>NUCLEOTIDE SEQUENCE</scope>
    <source>
        <strain evidence="1">PCC 11802</strain>
    </source>
</reference>
<organism evidence="1">
    <name type="scientific">Synechococcus elongatus PCC 11802</name>
    <dbReference type="NCBI Taxonomy" id="2283154"/>
    <lineage>
        <taxon>Bacteria</taxon>
        <taxon>Bacillati</taxon>
        <taxon>Cyanobacteriota</taxon>
        <taxon>Cyanophyceae</taxon>
        <taxon>Synechococcales</taxon>
        <taxon>Synechococcaceae</taxon>
        <taxon>Synechococcus</taxon>
    </lineage>
</organism>
<dbReference type="RefSeq" id="WP_267127994.1">
    <property type="nucleotide sequence ID" value="NZ_CP034671.2"/>
</dbReference>
<protein>
    <submittedName>
        <fullName evidence="1">Uncharacterized protein</fullName>
    </submittedName>
</protein>
<proteinExistence type="predicted"/>
<name>A0AAT9JQX5_SYNEL</name>
<accession>A0AAT9JQX5</accession>
<dbReference type="AlphaFoldDB" id="A0AAT9JQX5"/>
<evidence type="ECO:0000313" key="1">
    <source>
        <dbReference type="EMBL" id="QFZ91600.2"/>
    </source>
</evidence>
<dbReference type="EMBL" id="CP034671">
    <property type="protein sequence ID" value="QFZ91600.2"/>
    <property type="molecule type" value="Genomic_DNA"/>
</dbReference>
<sequence>MPITCSCCILRQPEDFASPCPDCQRAPQPALMAIAGRSQKE</sequence>